<reference evidence="2 3" key="1">
    <citation type="submission" date="2017-05" db="EMBL/GenBank/DDBJ databases">
        <authorList>
            <person name="Varghese N."/>
            <person name="Submissions S."/>
        </authorList>
    </citation>
    <scope>NUCLEOTIDE SEQUENCE [LARGE SCALE GENOMIC DNA]</scope>
    <source>
        <strain evidence="2 3">DSM 15949</strain>
    </source>
</reference>
<dbReference type="EMBL" id="FXTT01000002">
    <property type="protein sequence ID" value="SMP18904.1"/>
    <property type="molecule type" value="Genomic_DNA"/>
</dbReference>
<keyword evidence="1" id="KW-1133">Transmembrane helix</keyword>
<name>A0ABY1NUU4_9HYPH</name>
<comment type="caution">
    <text evidence="2">The sequence shown here is derived from an EMBL/GenBank/DDBJ whole genome shotgun (WGS) entry which is preliminary data.</text>
</comment>
<gene>
    <name evidence="2" type="ORF">SAMN06265374_1968</name>
</gene>
<evidence type="ECO:0000313" key="2">
    <source>
        <dbReference type="EMBL" id="SMP18904.1"/>
    </source>
</evidence>
<feature type="transmembrane region" description="Helical" evidence="1">
    <location>
        <begin position="6"/>
        <end position="30"/>
    </location>
</feature>
<evidence type="ECO:0008006" key="4">
    <source>
        <dbReference type="Google" id="ProtNLM"/>
    </source>
</evidence>
<keyword evidence="1" id="KW-0472">Membrane</keyword>
<evidence type="ECO:0000256" key="1">
    <source>
        <dbReference type="SAM" id="Phobius"/>
    </source>
</evidence>
<protein>
    <recommendedName>
        <fullName evidence="4">DUF3149 domain-containing protein</fullName>
    </recommendedName>
</protein>
<dbReference type="Proteomes" id="UP001157914">
    <property type="component" value="Unassembled WGS sequence"/>
</dbReference>
<proteinExistence type="predicted"/>
<organism evidence="2 3">
    <name type="scientific">Roseibium denhamense</name>
    <dbReference type="NCBI Taxonomy" id="76305"/>
    <lineage>
        <taxon>Bacteria</taxon>
        <taxon>Pseudomonadati</taxon>
        <taxon>Pseudomonadota</taxon>
        <taxon>Alphaproteobacteria</taxon>
        <taxon>Hyphomicrobiales</taxon>
        <taxon>Stappiaceae</taxon>
        <taxon>Roseibium</taxon>
    </lineage>
</organism>
<dbReference type="RefSeq" id="WP_280115218.1">
    <property type="nucleotide sequence ID" value="NZ_BAAAEA010000003.1"/>
</dbReference>
<evidence type="ECO:0000313" key="3">
    <source>
        <dbReference type="Proteomes" id="UP001157914"/>
    </source>
</evidence>
<keyword evidence="1" id="KW-0812">Transmembrane</keyword>
<keyword evidence="3" id="KW-1185">Reference proteome</keyword>
<sequence>MFDLLAGTPLLTLALPVFAVCLLFGVYFAVKLEVRKNITN</sequence>
<accession>A0ABY1NUU4</accession>